<feature type="transmembrane region" description="Helical" evidence="1">
    <location>
        <begin position="12"/>
        <end position="29"/>
    </location>
</feature>
<proteinExistence type="predicted"/>
<sequence>MCYDIAGIPFSWWIDYALLYLCVMLQCLLTSPKNYPTSSTPTQY</sequence>
<dbReference type="EMBL" id="GBXM01029522">
    <property type="protein sequence ID" value="JAH79055.1"/>
    <property type="molecule type" value="Transcribed_RNA"/>
</dbReference>
<evidence type="ECO:0000256" key="1">
    <source>
        <dbReference type="SAM" id="Phobius"/>
    </source>
</evidence>
<name>A0A0E9VNR7_ANGAN</name>
<reference evidence="2" key="1">
    <citation type="submission" date="2014-11" db="EMBL/GenBank/DDBJ databases">
        <authorList>
            <person name="Amaro Gonzalez C."/>
        </authorList>
    </citation>
    <scope>NUCLEOTIDE SEQUENCE</scope>
</reference>
<reference evidence="2" key="2">
    <citation type="journal article" date="2015" name="Fish Shellfish Immunol.">
        <title>Early steps in the European eel (Anguilla anguilla)-Vibrio vulnificus interaction in the gills: Role of the RtxA13 toxin.</title>
        <authorList>
            <person name="Callol A."/>
            <person name="Pajuelo D."/>
            <person name="Ebbesson L."/>
            <person name="Teles M."/>
            <person name="MacKenzie S."/>
            <person name="Amaro C."/>
        </authorList>
    </citation>
    <scope>NUCLEOTIDE SEQUENCE</scope>
</reference>
<dbReference type="AlphaFoldDB" id="A0A0E9VNR7"/>
<keyword evidence="1" id="KW-1133">Transmembrane helix</keyword>
<evidence type="ECO:0000313" key="2">
    <source>
        <dbReference type="EMBL" id="JAH79055.1"/>
    </source>
</evidence>
<protein>
    <submittedName>
        <fullName evidence="2">Uncharacterized protein</fullName>
    </submittedName>
</protein>
<keyword evidence="1" id="KW-0472">Membrane</keyword>
<keyword evidence="1" id="KW-0812">Transmembrane</keyword>
<accession>A0A0E9VNR7</accession>
<organism evidence="2">
    <name type="scientific">Anguilla anguilla</name>
    <name type="common">European freshwater eel</name>
    <name type="synonym">Muraena anguilla</name>
    <dbReference type="NCBI Taxonomy" id="7936"/>
    <lineage>
        <taxon>Eukaryota</taxon>
        <taxon>Metazoa</taxon>
        <taxon>Chordata</taxon>
        <taxon>Craniata</taxon>
        <taxon>Vertebrata</taxon>
        <taxon>Euteleostomi</taxon>
        <taxon>Actinopterygii</taxon>
        <taxon>Neopterygii</taxon>
        <taxon>Teleostei</taxon>
        <taxon>Anguilliformes</taxon>
        <taxon>Anguillidae</taxon>
        <taxon>Anguilla</taxon>
    </lineage>
</organism>